<evidence type="ECO:0000256" key="1">
    <source>
        <dbReference type="SAM" id="MobiDB-lite"/>
    </source>
</evidence>
<dbReference type="EMBL" id="CAJVCH010254023">
    <property type="protein sequence ID" value="CAG7733707.1"/>
    <property type="molecule type" value="Genomic_DNA"/>
</dbReference>
<proteinExistence type="predicted"/>
<feature type="compositionally biased region" description="Low complexity" evidence="1">
    <location>
        <begin position="1"/>
        <end position="19"/>
    </location>
</feature>
<evidence type="ECO:0000313" key="3">
    <source>
        <dbReference type="Proteomes" id="UP000708208"/>
    </source>
</evidence>
<name>A0A8J2K860_9HEXA</name>
<dbReference type="Proteomes" id="UP000708208">
    <property type="component" value="Unassembled WGS sequence"/>
</dbReference>
<evidence type="ECO:0000313" key="2">
    <source>
        <dbReference type="EMBL" id="CAG7733707.1"/>
    </source>
</evidence>
<protein>
    <submittedName>
        <fullName evidence="2">Uncharacterized protein</fullName>
    </submittedName>
</protein>
<accession>A0A8J2K860</accession>
<sequence>MSKQAADLASDAANASILIDEGEGRSSRSKKEQKMEHLDSEKGCQHVMIAVNDSQKFQSDDEMNMMGVGEDRNPRNQSKESPSITSSDDSILESDLIRDFRSKLRQKERHISELKKHTIRKCKINGDQRLKGCNSREASQIFALTPESG</sequence>
<feature type="region of interest" description="Disordered" evidence="1">
    <location>
        <begin position="1"/>
        <end position="92"/>
    </location>
</feature>
<reference evidence="2" key="1">
    <citation type="submission" date="2021-06" db="EMBL/GenBank/DDBJ databases">
        <authorList>
            <person name="Hodson N. C."/>
            <person name="Mongue J. A."/>
            <person name="Jaron S. K."/>
        </authorList>
    </citation>
    <scope>NUCLEOTIDE SEQUENCE</scope>
</reference>
<feature type="compositionally biased region" description="Basic and acidic residues" evidence="1">
    <location>
        <begin position="22"/>
        <end position="44"/>
    </location>
</feature>
<feature type="compositionally biased region" description="Basic and acidic residues" evidence="1">
    <location>
        <begin position="69"/>
        <end position="78"/>
    </location>
</feature>
<organism evidence="2 3">
    <name type="scientific">Allacma fusca</name>
    <dbReference type="NCBI Taxonomy" id="39272"/>
    <lineage>
        <taxon>Eukaryota</taxon>
        <taxon>Metazoa</taxon>
        <taxon>Ecdysozoa</taxon>
        <taxon>Arthropoda</taxon>
        <taxon>Hexapoda</taxon>
        <taxon>Collembola</taxon>
        <taxon>Symphypleona</taxon>
        <taxon>Sminthuridae</taxon>
        <taxon>Allacma</taxon>
    </lineage>
</organism>
<gene>
    <name evidence="2" type="ORF">AFUS01_LOCUS22133</name>
</gene>
<keyword evidence="3" id="KW-1185">Reference proteome</keyword>
<comment type="caution">
    <text evidence="2">The sequence shown here is derived from an EMBL/GenBank/DDBJ whole genome shotgun (WGS) entry which is preliminary data.</text>
</comment>
<dbReference type="AlphaFoldDB" id="A0A8J2K860"/>